<dbReference type="CDD" id="cd06587">
    <property type="entry name" value="VOC"/>
    <property type="match status" value="1"/>
</dbReference>
<dbReference type="STRING" id="1324314.BVG16_21260"/>
<dbReference type="RefSeq" id="WP_078501212.1">
    <property type="nucleotide sequence ID" value="NZ_MSZX01000009.1"/>
</dbReference>
<dbReference type="OrthoDB" id="2703022at2"/>
<name>A0A1T2X5I8_9BACL</name>
<keyword evidence="3" id="KW-1185">Reference proteome</keyword>
<dbReference type="PROSITE" id="PS51819">
    <property type="entry name" value="VOC"/>
    <property type="match status" value="1"/>
</dbReference>
<accession>A0A1T2X5I8</accession>
<dbReference type="EMBL" id="MSZX01000009">
    <property type="protein sequence ID" value="OPA75139.1"/>
    <property type="molecule type" value="Genomic_DNA"/>
</dbReference>
<dbReference type="InterPro" id="IPR004360">
    <property type="entry name" value="Glyas_Fos-R_dOase_dom"/>
</dbReference>
<dbReference type="InterPro" id="IPR029068">
    <property type="entry name" value="Glyas_Bleomycin-R_OHBP_Dase"/>
</dbReference>
<sequence>MKLSKITLKTHQFEAIKTFYGELLGLPVLEDSSSPLSFQAGSTILSFTESSPKESPYYHIAFAIPTNKFQEAKKWVMEKGISLVSSEGSDEFLFENWNATALYFYDPGHNLIEFIAHHTINNATDEPFGSKHLLYISEIGLPVDDVPEAVSMLSDAFQLNKWSGDGLQFAAVGDAEGLFIVVNKQRPWFPDNRVPATFDTAVTFEGTDSPTLLLQNGLYQLKSTSS</sequence>
<evidence type="ECO:0000313" key="3">
    <source>
        <dbReference type="Proteomes" id="UP000190188"/>
    </source>
</evidence>
<gene>
    <name evidence="2" type="ORF">BVG16_21260</name>
</gene>
<protein>
    <recommendedName>
        <fullName evidence="1">VOC domain-containing protein</fullName>
    </recommendedName>
</protein>
<evidence type="ECO:0000259" key="1">
    <source>
        <dbReference type="PROSITE" id="PS51819"/>
    </source>
</evidence>
<dbReference type="AlphaFoldDB" id="A0A1T2X5I8"/>
<proteinExistence type="predicted"/>
<dbReference type="SUPFAM" id="SSF54593">
    <property type="entry name" value="Glyoxalase/Bleomycin resistance protein/Dihydroxybiphenyl dioxygenase"/>
    <property type="match status" value="1"/>
</dbReference>
<reference evidence="2 3" key="1">
    <citation type="submission" date="2017-01" db="EMBL/GenBank/DDBJ databases">
        <title>Genome analysis of Paenibacillus selenitrireducens ES3-24.</title>
        <authorList>
            <person name="Xu D."/>
            <person name="Yao R."/>
            <person name="Zheng S."/>
        </authorList>
    </citation>
    <scope>NUCLEOTIDE SEQUENCE [LARGE SCALE GENOMIC DNA]</scope>
    <source>
        <strain evidence="2 3">ES3-24</strain>
    </source>
</reference>
<dbReference type="Gene3D" id="3.10.180.10">
    <property type="entry name" value="2,3-Dihydroxybiphenyl 1,2-Dioxygenase, domain 1"/>
    <property type="match status" value="1"/>
</dbReference>
<dbReference type="Proteomes" id="UP000190188">
    <property type="component" value="Unassembled WGS sequence"/>
</dbReference>
<organism evidence="2 3">
    <name type="scientific">Paenibacillus selenitireducens</name>
    <dbReference type="NCBI Taxonomy" id="1324314"/>
    <lineage>
        <taxon>Bacteria</taxon>
        <taxon>Bacillati</taxon>
        <taxon>Bacillota</taxon>
        <taxon>Bacilli</taxon>
        <taxon>Bacillales</taxon>
        <taxon>Paenibacillaceae</taxon>
        <taxon>Paenibacillus</taxon>
    </lineage>
</organism>
<evidence type="ECO:0000313" key="2">
    <source>
        <dbReference type="EMBL" id="OPA75139.1"/>
    </source>
</evidence>
<dbReference type="Pfam" id="PF00903">
    <property type="entry name" value="Glyoxalase"/>
    <property type="match status" value="1"/>
</dbReference>
<comment type="caution">
    <text evidence="2">The sequence shown here is derived from an EMBL/GenBank/DDBJ whole genome shotgun (WGS) entry which is preliminary data.</text>
</comment>
<feature type="domain" description="VOC" evidence="1">
    <location>
        <begin position="2"/>
        <end position="117"/>
    </location>
</feature>
<dbReference type="InterPro" id="IPR037523">
    <property type="entry name" value="VOC_core"/>
</dbReference>